<evidence type="ECO:0000256" key="8">
    <source>
        <dbReference type="ARBA" id="ARBA00024235"/>
    </source>
</evidence>
<reference evidence="11" key="1">
    <citation type="journal article" date="2015" name="Nature">
        <title>Complex archaea that bridge the gap between prokaryotes and eukaryotes.</title>
        <authorList>
            <person name="Spang A."/>
            <person name="Saw J.H."/>
            <person name="Jorgensen S.L."/>
            <person name="Zaremba-Niedzwiedzka K."/>
            <person name="Martijn J."/>
            <person name="Lind A.E."/>
            <person name="van Eijk R."/>
            <person name="Schleper C."/>
            <person name="Guy L."/>
            <person name="Ettema T.J."/>
        </authorList>
    </citation>
    <scope>NUCLEOTIDE SEQUENCE</scope>
</reference>
<organism evidence="11">
    <name type="scientific">marine sediment metagenome</name>
    <dbReference type="NCBI Taxonomy" id="412755"/>
    <lineage>
        <taxon>unclassified sequences</taxon>
        <taxon>metagenomes</taxon>
        <taxon>ecological metagenomes</taxon>
    </lineage>
</organism>
<dbReference type="PANTHER" id="PTHR38035">
    <property type="entry name" value="UPF0070 PROTEIN YFGM"/>
    <property type="match status" value="1"/>
</dbReference>
<dbReference type="GO" id="GO:0005886">
    <property type="term" value="C:plasma membrane"/>
    <property type="evidence" value="ECO:0007669"/>
    <property type="project" value="UniProtKB-SubCell"/>
</dbReference>
<dbReference type="InterPro" id="IPR026039">
    <property type="entry name" value="YfgM"/>
</dbReference>
<dbReference type="PIRSF" id="PIRSF006170">
    <property type="entry name" value="YfgM"/>
    <property type="match status" value="1"/>
</dbReference>
<evidence type="ECO:0000256" key="4">
    <source>
        <dbReference type="ARBA" id="ARBA00022989"/>
    </source>
</evidence>
<gene>
    <name evidence="11" type="ORF">LCGC14_2540290</name>
</gene>
<keyword evidence="6" id="KW-0143">Chaperone</keyword>
<evidence type="ECO:0000313" key="11">
    <source>
        <dbReference type="EMBL" id="KKL11986.1"/>
    </source>
</evidence>
<dbReference type="AlphaFoldDB" id="A0A0F9D2F7"/>
<sequence length="213" mass="23603">MDIYASDEEKAEAIKQWWRDNGRSVVVGVVLGIASIFGFRYWMTHQQTQSEQAAVLYQQTIIAINTDNGETAKSSAETLMKNYQSNAYATFAAIELAKLEESKGNFDAAQDYLKWVNTNADLDSYKQLALLRLARLYFEQASYDDALNAINTASTSAFASLFSELKGDVELAMGNQAEAYVSYKTARNGLNSGEPRDRLLEIKMADVAASDEG</sequence>
<evidence type="ECO:0000256" key="1">
    <source>
        <dbReference type="ARBA" id="ARBA00004401"/>
    </source>
</evidence>
<evidence type="ECO:0000259" key="10">
    <source>
        <dbReference type="Pfam" id="PF09976"/>
    </source>
</evidence>
<dbReference type="SUPFAM" id="SSF48452">
    <property type="entry name" value="TPR-like"/>
    <property type="match status" value="1"/>
</dbReference>
<dbReference type="Gene3D" id="1.25.40.10">
    <property type="entry name" value="Tetratricopeptide repeat domain"/>
    <property type="match status" value="1"/>
</dbReference>
<keyword evidence="5 9" id="KW-0472">Membrane</keyword>
<evidence type="ECO:0000256" key="7">
    <source>
        <dbReference type="ARBA" id="ARBA00024197"/>
    </source>
</evidence>
<keyword evidence="2" id="KW-1003">Cell membrane</keyword>
<evidence type="ECO:0000256" key="3">
    <source>
        <dbReference type="ARBA" id="ARBA00022692"/>
    </source>
</evidence>
<comment type="subcellular location">
    <subcellularLocation>
        <location evidence="1">Cell membrane</location>
        <topology evidence="1">Single-pass type II membrane protein</topology>
    </subcellularLocation>
</comment>
<dbReference type="InterPro" id="IPR018704">
    <property type="entry name" value="SecYEG/CpoB_TPR"/>
</dbReference>
<evidence type="ECO:0000256" key="9">
    <source>
        <dbReference type="SAM" id="Phobius"/>
    </source>
</evidence>
<name>A0A0F9D2F7_9ZZZZ</name>
<feature type="transmembrane region" description="Helical" evidence="9">
    <location>
        <begin position="25"/>
        <end position="43"/>
    </location>
</feature>
<feature type="domain" description="Ancillary SecYEG translocon subunit/Cell division coordinator CpoB TPR" evidence="10">
    <location>
        <begin position="15"/>
        <end position="208"/>
    </location>
</feature>
<dbReference type="GO" id="GO:0044877">
    <property type="term" value="F:protein-containing complex binding"/>
    <property type="evidence" value="ECO:0007669"/>
    <property type="project" value="InterPro"/>
</dbReference>
<comment type="caution">
    <text evidence="11">The sequence shown here is derived from an EMBL/GenBank/DDBJ whole genome shotgun (WGS) entry which is preliminary data.</text>
</comment>
<evidence type="ECO:0000256" key="5">
    <source>
        <dbReference type="ARBA" id="ARBA00023136"/>
    </source>
</evidence>
<proteinExistence type="inferred from homology"/>
<dbReference type="PANTHER" id="PTHR38035:SF1">
    <property type="entry name" value="ANCILLARY SECYEG TRANSLOCON SUBUNIT"/>
    <property type="match status" value="1"/>
</dbReference>
<accession>A0A0F9D2F7</accession>
<evidence type="ECO:0000256" key="2">
    <source>
        <dbReference type="ARBA" id="ARBA00022475"/>
    </source>
</evidence>
<comment type="similarity">
    <text evidence="7">Belongs to the YfgM family.</text>
</comment>
<evidence type="ECO:0000256" key="6">
    <source>
        <dbReference type="ARBA" id="ARBA00023186"/>
    </source>
</evidence>
<keyword evidence="3 9" id="KW-0812">Transmembrane</keyword>
<dbReference type="InterPro" id="IPR011990">
    <property type="entry name" value="TPR-like_helical_dom_sf"/>
</dbReference>
<dbReference type="Pfam" id="PF09976">
    <property type="entry name" value="TPR_21"/>
    <property type="match status" value="1"/>
</dbReference>
<keyword evidence="4 9" id="KW-1133">Transmembrane helix</keyword>
<dbReference type="EMBL" id="LAZR01041441">
    <property type="protein sequence ID" value="KKL11986.1"/>
    <property type="molecule type" value="Genomic_DNA"/>
</dbReference>
<protein>
    <recommendedName>
        <fullName evidence="8">Ancillary SecYEG translocon subunit</fullName>
    </recommendedName>
</protein>